<evidence type="ECO:0000256" key="1">
    <source>
        <dbReference type="SAM" id="MobiDB-lite"/>
    </source>
</evidence>
<reference evidence="3 4" key="1">
    <citation type="submission" date="2015-06" db="EMBL/GenBank/DDBJ databases">
        <title>Draft genome sequence of Streptomyces leeuwenhoekii C58, which produces the novel lasso peptide, chaxapeptin.</title>
        <authorList>
            <person name="Yi Y."/>
            <person name="Hai D."/>
            <person name="Jaspars M."/>
            <person name="Sheng H."/>
            <person name="Rateb M.E."/>
            <person name="Bull A."/>
            <person name="Goodfellow M."/>
            <person name="Asenjo J.A."/>
            <person name="Ebel R."/>
        </authorList>
    </citation>
    <scope>NUCLEOTIDE SEQUENCE [LARGE SCALE GENOMIC DNA]</scope>
    <source>
        <strain evidence="3 4">C58</strain>
    </source>
</reference>
<gene>
    <name evidence="3" type="ORF">ACH49_01310</name>
</gene>
<evidence type="ECO:0000313" key="4">
    <source>
        <dbReference type="Proteomes" id="UP000037274"/>
    </source>
</evidence>
<organism evidence="3 4">
    <name type="scientific">Streptomyces leeuwenhoekii</name>
    <dbReference type="NCBI Taxonomy" id="1437453"/>
    <lineage>
        <taxon>Bacteria</taxon>
        <taxon>Bacillati</taxon>
        <taxon>Actinomycetota</taxon>
        <taxon>Actinomycetes</taxon>
        <taxon>Kitasatosporales</taxon>
        <taxon>Streptomycetaceae</taxon>
        <taxon>Streptomyces</taxon>
    </lineage>
</organism>
<name>A0ABR5I5N4_STRLW</name>
<keyword evidence="4" id="KW-1185">Reference proteome</keyword>
<proteinExistence type="predicted"/>
<dbReference type="Proteomes" id="UP000037274">
    <property type="component" value="Unassembled WGS sequence"/>
</dbReference>
<dbReference type="InterPro" id="IPR009270">
    <property type="entry name" value="DUF927"/>
</dbReference>
<sequence length="579" mass="63417">MTDTDTQEAAETATDTQAPKEWTDRRLLPEKVRPPAGYKINHSGVYGERLVKDTPIPVRIAWAPLVVRSVYVDPAGDQAVELAWLDRDRLVTRIVPRSVARRGRILVATLGDAGLPVIEADAKLAERYLAAFESLNQKEIPRVHLARQLGWQDDGTFVLAQDTPHRVEVKYDEQKPALAAHGTAGTFNGWQAAIKRMADYPAAQMALYASLAAPLLQIVGVNSFTVDISGRSTRGKTTAAMAGMSVWADPSEKADGMYSWRTTMLAAEKRLNLVNGLPVVFDETKLVRDPEMVHALLYSIPKNHGQARGGGWPSGLPWRTVMISTGEQSVLTFTTDQGAGARVLTVKEAPFGTDGADSSAAAIEVRDGCSENYGAAGARYIEKLTELLAEGGKRRLVSRHKELTEAHRYDSDMSARRAPMVACLALAAELGHAWGVVPFPPSRMDVWERLFAVSDQTDNRGEMALDVVREYVAGHGAELWSPHTSEKAPFSGWIGRELQIDGTPTVALLPQRLREILQRANYDLDAVLPSWLEADVLVKNTKTRPAHLVPKKLDGRLARMLVFAPGQIVSTETDPDDGE</sequence>
<feature type="region of interest" description="Disordered" evidence="1">
    <location>
        <begin position="1"/>
        <end position="24"/>
    </location>
</feature>
<dbReference type="RefSeq" id="WP_048571742.1">
    <property type="nucleotide sequence ID" value="NZ_LFEH01000002.1"/>
</dbReference>
<feature type="domain" description="DUF927" evidence="2">
    <location>
        <begin position="40"/>
        <end position="309"/>
    </location>
</feature>
<comment type="caution">
    <text evidence="3">The sequence shown here is derived from an EMBL/GenBank/DDBJ whole genome shotgun (WGS) entry which is preliminary data.</text>
</comment>
<accession>A0ABR5I5N4</accession>
<dbReference type="Pfam" id="PF06048">
    <property type="entry name" value="DUF927"/>
    <property type="match status" value="1"/>
</dbReference>
<evidence type="ECO:0000259" key="2">
    <source>
        <dbReference type="Pfam" id="PF06048"/>
    </source>
</evidence>
<evidence type="ECO:0000313" key="3">
    <source>
        <dbReference type="EMBL" id="KMS81797.1"/>
    </source>
</evidence>
<dbReference type="EMBL" id="LFEH01000002">
    <property type="protein sequence ID" value="KMS81797.1"/>
    <property type="molecule type" value="Genomic_DNA"/>
</dbReference>
<protein>
    <recommendedName>
        <fullName evidence="2">DUF927 domain-containing protein</fullName>
    </recommendedName>
</protein>